<dbReference type="PANTHER" id="PTHR43649:SF12">
    <property type="entry name" value="DIACETYLCHITOBIOSE BINDING PROTEIN DASA"/>
    <property type="match status" value="1"/>
</dbReference>
<dbReference type="InterPro" id="IPR050490">
    <property type="entry name" value="Bact_solute-bd_prot1"/>
</dbReference>
<name>A0A2T2WTT5_SULTH</name>
<accession>A0A2T2WTT5</accession>
<dbReference type="Pfam" id="PF01547">
    <property type="entry name" value="SBP_bac_1"/>
    <property type="match status" value="1"/>
</dbReference>
<organism evidence="1 2">
    <name type="scientific">Sulfobacillus thermosulfidooxidans</name>
    <dbReference type="NCBI Taxonomy" id="28034"/>
    <lineage>
        <taxon>Bacteria</taxon>
        <taxon>Bacillati</taxon>
        <taxon>Bacillota</taxon>
        <taxon>Clostridia</taxon>
        <taxon>Eubacteriales</taxon>
        <taxon>Clostridiales Family XVII. Incertae Sedis</taxon>
        <taxon>Sulfobacillus</taxon>
    </lineage>
</organism>
<reference evidence="1 2" key="1">
    <citation type="journal article" date="2014" name="BMC Genomics">
        <title>Comparison of environmental and isolate Sulfobacillus genomes reveals diverse carbon, sulfur, nitrogen, and hydrogen metabolisms.</title>
        <authorList>
            <person name="Justice N.B."/>
            <person name="Norman A."/>
            <person name="Brown C.T."/>
            <person name="Singh A."/>
            <person name="Thomas B.C."/>
            <person name="Banfield J.F."/>
        </authorList>
    </citation>
    <scope>NUCLEOTIDE SEQUENCE [LARGE SCALE GENOMIC DNA]</scope>
    <source>
        <strain evidence="1">AMDSBA5</strain>
    </source>
</reference>
<dbReference type="AlphaFoldDB" id="A0A2T2WTT5"/>
<dbReference type="EMBL" id="PXYX01000028">
    <property type="protein sequence ID" value="PSR25603.1"/>
    <property type="molecule type" value="Genomic_DNA"/>
</dbReference>
<comment type="caution">
    <text evidence="1">The sequence shown here is derived from an EMBL/GenBank/DDBJ whole genome shotgun (WGS) entry which is preliminary data.</text>
</comment>
<evidence type="ECO:0000313" key="1">
    <source>
        <dbReference type="EMBL" id="PSR25603.1"/>
    </source>
</evidence>
<proteinExistence type="predicted"/>
<protein>
    <submittedName>
        <fullName evidence="1">ABC transporter substrate-binding protein</fullName>
    </submittedName>
</protein>
<dbReference type="InterPro" id="IPR006059">
    <property type="entry name" value="SBP"/>
</dbReference>
<gene>
    <name evidence="1" type="ORF">C7B47_11995</name>
</gene>
<dbReference type="PROSITE" id="PS51257">
    <property type="entry name" value="PROKAR_LIPOPROTEIN"/>
    <property type="match status" value="1"/>
</dbReference>
<sequence length="443" mass="48466">MHGKKLRLGCKRRWVWTSTASLIFLVAGCGTQKIAASASHSTPAPQIIDITYWAGHDSGALHQAVVAEVTQFNHTHPYIHVTFKAIGASKHGLAAFESGQAPNVGMVSGYIVPQLAQSGAILKLGPYVNGPNGLSSVEIQRRYYPIVWKDMFEPNGTQYEMPLEKKSLLVIYYNESLFKEAGITHPPTTWAQVGADAARITHLGPDYHGIAWTPSLSQFFDMTIADGGRVFPTKTNRRSFVLNNAGAFNALTTLRSWVANGSMILTSGYQYQVDFGTGKVGMVIDASAGYTYDKRSVGHKFLMGAIAAPQGSSGHSSQYINGASLVLFNTGSNKQKDAAWTFMKWLSSPATNVYWNEQTNYLPLGPQAYTMMKSFYRAHPAQAASFIPPSQWWFKPRTANYEAAKTAMESPFYKALSGTLSITAALNQMDEVGTRYLSGQVRG</sequence>
<evidence type="ECO:0000313" key="2">
    <source>
        <dbReference type="Proteomes" id="UP000242705"/>
    </source>
</evidence>
<dbReference type="SUPFAM" id="SSF53850">
    <property type="entry name" value="Periplasmic binding protein-like II"/>
    <property type="match status" value="1"/>
</dbReference>
<dbReference type="Proteomes" id="UP000242705">
    <property type="component" value="Unassembled WGS sequence"/>
</dbReference>
<dbReference type="PANTHER" id="PTHR43649">
    <property type="entry name" value="ARABINOSE-BINDING PROTEIN-RELATED"/>
    <property type="match status" value="1"/>
</dbReference>
<dbReference type="Gene3D" id="3.40.190.10">
    <property type="entry name" value="Periplasmic binding protein-like II"/>
    <property type="match status" value="2"/>
</dbReference>